<evidence type="ECO:0000256" key="4">
    <source>
        <dbReference type="ARBA" id="ARBA00023157"/>
    </source>
</evidence>
<feature type="disulfide bond" evidence="6">
    <location>
        <begin position="258"/>
        <end position="278"/>
    </location>
</feature>
<evidence type="ECO:0000256" key="3">
    <source>
        <dbReference type="ARBA" id="ARBA00022737"/>
    </source>
</evidence>
<feature type="chain" id="PRO_5009313498" evidence="7">
    <location>
        <begin position="20"/>
        <end position="322"/>
    </location>
</feature>
<accession>A0A1I7ZIP8</accession>
<dbReference type="InterPro" id="IPR000716">
    <property type="entry name" value="Thyroglobulin_1"/>
</dbReference>
<dbReference type="GO" id="GO:0005509">
    <property type="term" value="F:calcium ion binding"/>
    <property type="evidence" value="ECO:0007669"/>
    <property type="project" value="InterPro"/>
</dbReference>
<evidence type="ECO:0000313" key="10">
    <source>
        <dbReference type="WBParaSite" id="L893_g2681.t1"/>
    </source>
</evidence>
<proteinExistence type="predicted"/>
<keyword evidence="5" id="KW-0325">Glycoprotein</keyword>
<dbReference type="WBParaSite" id="L893_g2681.t1">
    <property type="protein sequence ID" value="L893_g2681.t1"/>
    <property type="gene ID" value="L893_g2681"/>
</dbReference>
<dbReference type="SUPFAM" id="SSF47473">
    <property type="entry name" value="EF-hand"/>
    <property type="match status" value="1"/>
</dbReference>
<feature type="disulfide bond" evidence="6">
    <location>
        <begin position="221"/>
        <end position="240"/>
    </location>
</feature>
<evidence type="ECO:0000259" key="8">
    <source>
        <dbReference type="PROSITE" id="PS51162"/>
    </source>
</evidence>
<evidence type="ECO:0000256" key="2">
    <source>
        <dbReference type="ARBA" id="ARBA00022525"/>
    </source>
</evidence>
<dbReference type="Proteomes" id="UP000095287">
    <property type="component" value="Unplaced"/>
</dbReference>
<feature type="signal peptide" evidence="7">
    <location>
        <begin position="1"/>
        <end position="19"/>
    </location>
</feature>
<feature type="domain" description="Thyroglobulin type-1" evidence="8">
    <location>
        <begin position="218"/>
        <end position="278"/>
    </location>
</feature>
<dbReference type="InterPro" id="IPR019577">
    <property type="entry name" value="SPARC/Testican_Ca-bd-dom"/>
</dbReference>
<dbReference type="Gene3D" id="1.10.238.10">
    <property type="entry name" value="EF-hand"/>
    <property type="match status" value="1"/>
</dbReference>
<name>A0A1I7ZIP8_9BILA</name>
<organism evidence="9 10">
    <name type="scientific">Steinernema glaseri</name>
    <dbReference type="NCBI Taxonomy" id="37863"/>
    <lineage>
        <taxon>Eukaryota</taxon>
        <taxon>Metazoa</taxon>
        <taxon>Ecdysozoa</taxon>
        <taxon>Nematoda</taxon>
        <taxon>Chromadorea</taxon>
        <taxon>Rhabditida</taxon>
        <taxon>Tylenchina</taxon>
        <taxon>Panagrolaimomorpha</taxon>
        <taxon>Strongyloidoidea</taxon>
        <taxon>Steinernematidae</taxon>
        <taxon>Steinernema</taxon>
    </lineage>
</organism>
<dbReference type="PANTHER" id="PTHR12352:SF25">
    <property type="entry name" value="SPARC_OSTEONECTIN, CWCV AND KAZAL LIKE DOMAINS PROTEOGLYCAN 1"/>
    <property type="match status" value="1"/>
</dbReference>
<dbReference type="Pfam" id="PF00086">
    <property type="entry name" value="Thyroglobulin_1"/>
    <property type="match status" value="1"/>
</dbReference>
<evidence type="ECO:0000256" key="1">
    <source>
        <dbReference type="ARBA" id="ARBA00004613"/>
    </source>
</evidence>
<dbReference type="PROSITE" id="PS51162">
    <property type="entry name" value="THYROGLOBULIN_1_2"/>
    <property type="match status" value="1"/>
</dbReference>
<dbReference type="GO" id="GO:0035592">
    <property type="term" value="P:establishment of protein localization to extracellular region"/>
    <property type="evidence" value="ECO:0007669"/>
    <property type="project" value="TreeGrafter"/>
</dbReference>
<sequence>MSLLSVLVPLALLVASVQPSALIYSPAHFHKNDLCVKLRCGAEQLCLVKDDSAECIPKEQLAQVHRKHAANAGHLPHRHGKAPRQNPKHLATEHKHECGVPALHSMGFRMLEWAGAMFHAQGSPAPVNMPKHRAVCRAEVLWMFTQWDGDADGALSLRELYPLEADQREKCLKEFLDHCGKWRARARIPSRRCARRRSDKGDEWSRILKGAEIKLEKEPACHAEQHEKDPHDLGAFHPRCDLDGFYRPEQCHENECWCVDRYGREFDKSRVQGQLPDCGQYGSVSPHEGGEGLSPVGALTTPAPHPPLARHLHPIVIPHNKS</sequence>
<keyword evidence="7" id="KW-0732">Signal</keyword>
<keyword evidence="9" id="KW-1185">Reference proteome</keyword>
<reference evidence="10" key="1">
    <citation type="submission" date="2016-11" db="UniProtKB">
        <authorList>
            <consortium name="WormBaseParasite"/>
        </authorList>
    </citation>
    <scope>IDENTIFICATION</scope>
</reference>
<dbReference type="AlphaFoldDB" id="A0A1I7ZIP8"/>
<dbReference type="Pfam" id="PF10591">
    <property type="entry name" value="SPARC_Ca_bdg"/>
    <property type="match status" value="1"/>
</dbReference>
<dbReference type="SUPFAM" id="SSF57610">
    <property type="entry name" value="Thyroglobulin type-1 domain"/>
    <property type="match status" value="1"/>
</dbReference>
<protein>
    <submittedName>
        <fullName evidence="10">Thyroglobulin type-1 domain-containing protein</fullName>
    </submittedName>
</protein>
<evidence type="ECO:0000256" key="6">
    <source>
        <dbReference type="PROSITE-ProRule" id="PRU00500"/>
    </source>
</evidence>
<dbReference type="CDD" id="cd00191">
    <property type="entry name" value="TY"/>
    <property type="match status" value="1"/>
</dbReference>
<evidence type="ECO:0000313" key="9">
    <source>
        <dbReference type="Proteomes" id="UP000095287"/>
    </source>
</evidence>
<comment type="caution">
    <text evidence="6">Lacks conserved residue(s) required for the propagation of feature annotation.</text>
</comment>
<dbReference type="GO" id="GO:0005615">
    <property type="term" value="C:extracellular space"/>
    <property type="evidence" value="ECO:0007669"/>
    <property type="project" value="TreeGrafter"/>
</dbReference>
<keyword evidence="3" id="KW-0677">Repeat</keyword>
<keyword evidence="2" id="KW-0964">Secreted</keyword>
<comment type="subcellular location">
    <subcellularLocation>
        <location evidence="1">Secreted</location>
    </subcellularLocation>
</comment>
<dbReference type="InterPro" id="IPR036857">
    <property type="entry name" value="Thyroglobulin_1_sf"/>
</dbReference>
<keyword evidence="4 6" id="KW-1015">Disulfide bond</keyword>
<dbReference type="InterPro" id="IPR011992">
    <property type="entry name" value="EF-hand-dom_pair"/>
</dbReference>
<dbReference type="Gene3D" id="4.10.800.10">
    <property type="entry name" value="Thyroglobulin type-1"/>
    <property type="match status" value="1"/>
</dbReference>
<evidence type="ECO:0000256" key="5">
    <source>
        <dbReference type="ARBA" id="ARBA00023180"/>
    </source>
</evidence>
<dbReference type="SMART" id="SM00211">
    <property type="entry name" value="TY"/>
    <property type="match status" value="1"/>
</dbReference>
<dbReference type="PANTHER" id="PTHR12352">
    <property type="entry name" value="SECRETED MODULAR CALCIUM-BINDING PROTEIN"/>
    <property type="match status" value="1"/>
</dbReference>
<evidence type="ECO:0000256" key="7">
    <source>
        <dbReference type="SAM" id="SignalP"/>
    </source>
</evidence>
<dbReference type="PROSITE" id="PS00484">
    <property type="entry name" value="THYROGLOBULIN_1_1"/>
    <property type="match status" value="1"/>
</dbReference>
<dbReference type="InterPro" id="IPR051950">
    <property type="entry name" value="Dev_reg/Prot_inhib"/>
</dbReference>